<feature type="transmembrane region" description="Helical" evidence="1">
    <location>
        <begin position="97"/>
        <end position="118"/>
    </location>
</feature>
<protein>
    <recommendedName>
        <fullName evidence="2">DUF5658 domain-containing protein</fullName>
    </recommendedName>
</protein>
<accession>A0A1I4CDI6</accession>
<dbReference type="OrthoDB" id="8546727at2"/>
<evidence type="ECO:0000256" key="1">
    <source>
        <dbReference type="SAM" id="Phobius"/>
    </source>
</evidence>
<name>A0A1I4CDI6_9PROT</name>
<proteinExistence type="predicted"/>
<keyword evidence="1" id="KW-0472">Membrane</keyword>
<dbReference type="EMBL" id="FOSP01000015">
    <property type="protein sequence ID" value="SFK78995.1"/>
    <property type="molecule type" value="Genomic_DNA"/>
</dbReference>
<dbReference type="InterPro" id="IPR043717">
    <property type="entry name" value="DUF5658"/>
</dbReference>
<feature type="domain" description="DUF5658" evidence="2">
    <location>
        <begin position="60"/>
        <end position="149"/>
    </location>
</feature>
<dbReference type="Proteomes" id="UP000199533">
    <property type="component" value="Unassembled WGS sequence"/>
</dbReference>
<dbReference type="Pfam" id="PF18902">
    <property type="entry name" value="DUF5658"/>
    <property type="match status" value="1"/>
</dbReference>
<keyword evidence="1" id="KW-0812">Transmembrane</keyword>
<evidence type="ECO:0000259" key="2">
    <source>
        <dbReference type="Pfam" id="PF18902"/>
    </source>
</evidence>
<organism evidence="3 4">
    <name type="scientific">Nitrosomonas aestuarii</name>
    <dbReference type="NCBI Taxonomy" id="52441"/>
    <lineage>
        <taxon>Bacteria</taxon>
        <taxon>Pseudomonadati</taxon>
        <taxon>Pseudomonadota</taxon>
        <taxon>Betaproteobacteria</taxon>
        <taxon>Nitrosomonadales</taxon>
        <taxon>Nitrosomonadaceae</taxon>
        <taxon>Nitrosomonas</taxon>
    </lineage>
</organism>
<feature type="transmembrane region" description="Helical" evidence="1">
    <location>
        <begin position="130"/>
        <end position="149"/>
    </location>
</feature>
<feature type="transmembrane region" description="Helical" evidence="1">
    <location>
        <begin position="54"/>
        <end position="77"/>
    </location>
</feature>
<reference evidence="4" key="1">
    <citation type="submission" date="2016-10" db="EMBL/GenBank/DDBJ databases">
        <authorList>
            <person name="Varghese N."/>
            <person name="Submissions S."/>
        </authorList>
    </citation>
    <scope>NUCLEOTIDE SEQUENCE [LARGE SCALE GENOMIC DNA]</scope>
    <source>
        <strain evidence="4">Nm69</strain>
    </source>
</reference>
<keyword evidence="1" id="KW-1133">Transmembrane helix</keyword>
<keyword evidence="4" id="KW-1185">Reference proteome</keyword>
<dbReference type="AlphaFoldDB" id="A0A1I4CDI6"/>
<evidence type="ECO:0000313" key="3">
    <source>
        <dbReference type="EMBL" id="SFK78995.1"/>
    </source>
</evidence>
<gene>
    <name evidence="3" type="ORF">SAMN05216302_101556</name>
</gene>
<dbReference type="RefSeq" id="WP_090699953.1">
    <property type="nucleotide sequence ID" value="NZ_FOSP01000015.1"/>
</dbReference>
<evidence type="ECO:0000313" key="4">
    <source>
        <dbReference type="Proteomes" id="UP000199533"/>
    </source>
</evidence>
<sequence>MAITYDLRVQDRRREVPFFCAYHLGIKQGRRMDERRSSEGRWNAAYVDLYTDRLMLCVVGILVLSICDAVFTLKILAQGGDELNWFMAILIDDSVEKFIAVKMALTSLALIMLVIHHNVKVFYKMRVRHLKYMLLSGYGFLIGYELYLLELVSGV</sequence>